<feature type="domain" description="ABC1 atypical kinase-like" evidence="1">
    <location>
        <begin position="1"/>
        <end position="57"/>
    </location>
</feature>
<accession>A0A438HA92</accession>
<dbReference type="PANTHER" id="PTHR43173:SF19">
    <property type="entry name" value="AARF DOMAIN-CONTAINING PROTEIN KINASE 1"/>
    <property type="match status" value="1"/>
</dbReference>
<evidence type="ECO:0000259" key="1">
    <source>
        <dbReference type="Pfam" id="PF03109"/>
    </source>
</evidence>
<dbReference type="EMBL" id="QGNW01000254">
    <property type="protein sequence ID" value="RVW81371.1"/>
    <property type="molecule type" value="Genomic_DNA"/>
</dbReference>
<dbReference type="SUPFAM" id="SSF56112">
    <property type="entry name" value="Protein kinase-like (PK-like)"/>
    <property type="match status" value="1"/>
</dbReference>
<dbReference type="Proteomes" id="UP000288805">
    <property type="component" value="Unassembled WGS sequence"/>
</dbReference>
<gene>
    <name evidence="2" type="primary">VvCHDp000734_2</name>
    <name evidence="2" type="ORF">CK203_038090</name>
</gene>
<evidence type="ECO:0000313" key="3">
    <source>
        <dbReference type="Proteomes" id="UP000288805"/>
    </source>
</evidence>
<proteinExistence type="predicted"/>
<protein>
    <submittedName>
        <fullName evidence="2">Putative ABC1 protein</fullName>
    </submittedName>
</protein>
<dbReference type="InterPro" id="IPR004147">
    <property type="entry name" value="ABC1_dom"/>
</dbReference>
<dbReference type="AlphaFoldDB" id="A0A438HA92"/>
<dbReference type="InterPro" id="IPR011009">
    <property type="entry name" value="Kinase-like_dom_sf"/>
</dbReference>
<reference evidence="2 3" key="1">
    <citation type="journal article" date="2018" name="PLoS Genet.">
        <title>Population sequencing reveals clonal diversity and ancestral inbreeding in the grapevine cultivar Chardonnay.</title>
        <authorList>
            <person name="Roach M.J."/>
            <person name="Johnson D.L."/>
            <person name="Bohlmann J."/>
            <person name="van Vuuren H.J."/>
            <person name="Jones S.J."/>
            <person name="Pretorius I.S."/>
            <person name="Schmidt S.A."/>
            <person name="Borneman A.R."/>
        </authorList>
    </citation>
    <scope>NUCLEOTIDE SEQUENCE [LARGE SCALE GENOMIC DNA]</scope>
    <source>
        <strain evidence="3">cv. Chardonnay</strain>
        <tissue evidence="2">Leaf</tissue>
    </source>
</reference>
<evidence type="ECO:0000313" key="2">
    <source>
        <dbReference type="EMBL" id="RVW81371.1"/>
    </source>
</evidence>
<dbReference type="InterPro" id="IPR051130">
    <property type="entry name" value="Mito_struct-func_regulator"/>
</dbReference>
<organism evidence="2 3">
    <name type="scientific">Vitis vinifera</name>
    <name type="common">Grape</name>
    <dbReference type="NCBI Taxonomy" id="29760"/>
    <lineage>
        <taxon>Eukaryota</taxon>
        <taxon>Viridiplantae</taxon>
        <taxon>Streptophyta</taxon>
        <taxon>Embryophyta</taxon>
        <taxon>Tracheophyta</taxon>
        <taxon>Spermatophyta</taxon>
        <taxon>Magnoliopsida</taxon>
        <taxon>eudicotyledons</taxon>
        <taxon>Gunneridae</taxon>
        <taxon>Pentapetalae</taxon>
        <taxon>rosids</taxon>
        <taxon>Vitales</taxon>
        <taxon>Vitaceae</taxon>
        <taxon>Viteae</taxon>
        <taxon>Vitis</taxon>
    </lineage>
</organism>
<comment type="caution">
    <text evidence="2">The sequence shown here is derived from an EMBL/GenBank/DDBJ whole genome shotgun (WGS) entry which is preliminary data.</text>
</comment>
<dbReference type="Pfam" id="PF03109">
    <property type="entry name" value="ABC1"/>
    <property type="match status" value="1"/>
</dbReference>
<sequence>MEFIDGAQVNDVKTIQRLGIRPNEVARLVSEAFADMMFKHGFVHCDPHAANLLVSSNAVW</sequence>
<dbReference type="PANTHER" id="PTHR43173">
    <property type="entry name" value="ABC1 FAMILY PROTEIN"/>
    <property type="match status" value="1"/>
</dbReference>
<name>A0A438HA92_VITVI</name>